<dbReference type="PANTHER" id="PTHR37422:SF13">
    <property type="entry name" value="LIPOPOLYSACCHARIDE BIOSYNTHESIS PROTEIN PA4999-RELATED"/>
    <property type="match status" value="1"/>
</dbReference>
<feature type="transmembrane region" description="Helical" evidence="5">
    <location>
        <begin position="157"/>
        <end position="174"/>
    </location>
</feature>
<dbReference type="GO" id="GO:0016020">
    <property type="term" value="C:membrane"/>
    <property type="evidence" value="ECO:0007669"/>
    <property type="project" value="UniProtKB-SubCell"/>
</dbReference>
<dbReference type="Proteomes" id="UP000054705">
    <property type="component" value="Unassembled WGS sequence"/>
</dbReference>
<evidence type="ECO:0000313" key="7">
    <source>
        <dbReference type="EMBL" id="KUK84073.1"/>
    </source>
</evidence>
<evidence type="ECO:0000256" key="5">
    <source>
        <dbReference type="SAM" id="Phobius"/>
    </source>
</evidence>
<feature type="transmembrane region" description="Helical" evidence="5">
    <location>
        <begin position="362"/>
        <end position="379"/>
    </location>
</feature>
<feature type="transmembrane region" description="Helical" evidence="5">
    <location>
        <begin position="126"/>
        <end position="145"/>
    </location>
</feature>
<keyword evidence="4 5" id="KW-0472">Membrane</keyword>
<feature type="transmembrane region" description="Helical" evidence="5">
    <location>
        <begin position="399"/>
        <end position="421"/>
    </location>
</feature>
<feature type="domain" description="O-antigen ligase-related" evidence="6">
    <location>
        <begin position="165"/>
        <end position="320"/>
    </location>
</feature>
<dbReference type="EMBL" id="LGGS01000006">
    <property type="protein sequence ID" value="KUK84073.1"/>
    <property type="molecule type" value="Genomic_DNA"/>
</dbReference>
<dbReference type="AlphaFoldDB" id="A0A101HWX6"/>
<feature type="transmembrane region" description="Helical" evidence="5">
    <location>
        <begin position="180"/>
        <end position="196"/>
    </location>
</feature>
<evidence type="ECO:0000313" key="8">
    <source>
        <dbReference type="Proteomes" id="UP000054705"/>
    </source>
</evidence>
<evidence type="ECO:0000256" key="3">
    <source>
        <dbReference type="ARBA" id="ARBA00022989"/>
    </source>
</evidence>
<feature type="transmembrane region" description="Helical" evidence="5">
    <location>
        <begin position="6"/>
        <end position="23"/>
    </location>
</feature>
<dbReference type="Pfam" id="PF04932">
    <property type="entry name" value="Wzy_C"/>
    <property type="match status" value="1"/>
</dbReference>
<evidence type="ECO:0000259" key="6">
    <source>
        <dbReference type="Pfam" id="PF04932"/>
    </source>
</evidence>
<evidence type="ECO:0000256" key="4">
    <source>
        <dbReference type="ARBA" id="ARBA00023136"/>
    </source>
</evidence>
<comment type="caution">
    <text evidence="7">The sequence shown here is derived from an EMBL/GenBank/DDBJ whole genome shotgun (WGS) entry which is preliminary data.</text>
</comment>
<dbReference type="InterPro" id="IPR051533">
    <property type="entry name" value="WaaL-like"/>
</dbReference>
<feature type="transmembrane region" description="Helical" evidence="5">
    <location>
        <begin position="35"/>
        <end position="54"/>
    </location>
</feature>
<accession>A0A101HWX6</accession>
<feature type="transmembrane region" description="Helical" evidence="5">
    <location>
        <begin position="208"/>
        <end position="235"/>
    </location>
</feature>
<organism evidence="7 8">
    <name type="scientific">Pelotomaculum thermopropionicum</name>
    <dbReference type="NCBI Taxonomy" id="110500"/>
    <lineage>
        <taxon>Bacteria</taxon>
        <taxon>Bacillati</taxon>
        <taxon>Bacillota</taxon>
        <taxon>Clostridia</taxon>
        <taxon>Eubacteriales</taxon>
        <taxon>Desulfotomaculaceae</taxon>
        <taxon>Pelotomaculum</taxon>
    </lineage>
</organism>
<comment type="subcellular location">
    <subcellularLocation>
        <location evidence="1">Membrane</location>
        <topology evidence="1">Multi-pass membrane protein</topology>
    </subcellularLocation>
</comment>
<feature type="transmembrane region" description="Helical" evidence="5">
    <location>
        <begin position="89"/>
        <end position="106"/>
    </location>
</feature>
<keyword evidence="2 5" id="KW-0812">Transmembrane</keyword>
<dbReference type="PANTHER" id="PTHR37422">
    <property type="entry name" value="TEICHURONIC ACID BIOSYNTHESIS PROTEIN TUAE"/>
    <property type="match status" value="1"/>
</dbReference>
<keyword evidence="3 5" id="KW-1133">Transmembrane helix</keyword>
<gene>
    <name evidence="7" type="ORF">XD97_0046</name>
</gene>
<proteinExistence type="predicted"/>
<evidence type="ECO:0000256" key="2">
    <source>
        <dbReference type="ARBA" id="ARBA00022692"/>
    </source>
</evidence>
<evidence type="ECO:0000256" key="1">
    <source>
        <dbReference type="ARBA" id="ARBA00004141"/>
    </source>
</evidence>
<reference evidence="8" key="1">
    <citation type="journal article" date="2015" name="MBio">
        <title>Genome-Resolved Metagenomic Analysis Reveals Roles for Candidate Phyla and Other Microbial Community Members in Biogeochemical Transformations in Oil Reservoirs.</title>
        <authorList>
            <person name="Hu P."/>
            <person name="Tom L."/>
            <person name="Singh A."/>
            <person name="Thomas B.C."/>
            <person name="Baker B.J."/>
            <person name="Piceno Y.M."/>
            <person name="Andersen G.L."/>
            <person name="Banfield J.F."/>
        </authorList>
    </citation>
    <scope>NUCLEOTIDE SEQUENCE [LARGE SCALE GENOMIC DNA]</scope>
</reference>
<name>A0A101HWX6_9FIRM</name>
<feature type="transmembrane region" description="Helical" evidence="5">
    <location>
        <begin position="311"/>
        <end position="328"/>
    </location>
</feature>
<protein>
    <recommendedName>
        <fullName evidence="6">O-antigen ligase-related domain-containing protein</fullName>
    </recommendedName>
</protein>
<dbReference type="InterPro" id="IPR007016">
    <property type="entry name" value="O-antigen_ligase-rel_domated"/>
</dbReference>
<feature type="transmembrane region" description="Helical" evidence="5">
    <location>
        <begin position="60"/>
        <end position="77"/>
    </location>
</feature>
<sequence length="677" mass="81615">METDYKFYLFPFWGLFLVIYSPFLKIKRFSKISFLSFLFLLFSLIVSIFSHHLALTIEKYLFYLFAFSIFLFFLKLDKKFLKVEIFIEYLLLLTLVLNIVVLFFSINGNFRNIFQGMNLLIRSYGHNHYVAFLLLILPLLWWNLFKNKANYFLDKKIAIYLNIFLLISSYLLVLISLSRWGVLLAVAQFFSILLLNKQKFYTLRNKKFIYSLIKSVIFIFLFASLIFIFLSLPFLDDNDCFLRVYRKDFCISLKENSRFFYWRQGYLTVKSYPIFGYGLGTFKFVARRFPLANEQHSAYAHNIFLHNLAELGLIAGGLFVFLIIYLYHQSYLKIKESKQSLNNFLFLGATSSLFNAMFDFDWHFFVIFLLTLIFLAFILKDERRDSSTIHNKKNGGWLIYSIFLFVLSFIFFIGNLLTISWQKNNPKKWLKYTPFYNTAIKAAYDDAVYTSTTYQALYHLYRYDTDFILRFLNLDEELDYELKKQLYFDLAEIYPTVFVSKINFLEWSVDDSKLLLEKFTQLVEKYNFFDNYYFISYWRRKELAKQVFALAQQAYEQGDWLSASYFYEKSYDFDQYVFFVERALFLDESDLNNLVPFSLNFKKISPHFVGDFNRYIYLYREQLNMLFLENRLTEFNQLMRNILELEPQSKWYLLNHLFELAKNDEQRVLLHEIENKY</sequence>